<feature type="region of interest" description="Disordered" evidence="1">
    <location>
        <begin position="432"/>
        <end position="460"/>
    </location>
</feature>
<evidence type="ECO:0000259" key="3">
    <source>
        <dbReference type="Pfam" id="PF24564"/>
    </source>
</evidence>
<dbReference type="EMBL" id="RYZW01000142">
    <property type="protein sequence ID" value="TDZ41283.1"/>
    <property type="molecule type" value="Genomic_DNA"/>
</dbReference>
<evidence type="ECO:0000259" key="2">
    <source>
        <dbReference type="Pfam" id="PF00350"/>
    </source>
</evidence>
<dbReference type="STRING" id="5466.A0A4R8QPT2"/>
<dbReference type="AlphaFoldDB" id="A0A4R8QPT2"/>
<proteinExistence type="predicted"/>
<evidence type="ECO:0000313" key="4">
    <source>
        <dbReference type="EMBL" id="TDZ41283.1"/>
    </source>
</evidence>
<evidence type="ECO:0000313" key="5">
    <source>
        <dbReference type="Proteomes" id="UP000295703"/>
    </source>
</evidence>
<dbReference type="InterPro" id="IPR027417">
    <property type="entry name" value="P-loop_NTPase"/>
</dbReference>
<dbReference type="Pfam" id="PF24564">
    <property type="entry name" value="DUF7605"/>
    <property type="match status" value="1"/>
</dbReference>
<dbReference type="Gene3D" id="3.40.50.300">
    <property type="entry name" value="P-loop containing nucleotide triphosphate hydrolases"/>
    <property type="match status" value="1"/>
</dbReference>
<feature type="domain" description="DUF7605" evidence="3">
    <location>
        <begin position="671"/>
        <end position="833"/>
    </location>
</feature>
<evidence type="ECO:0000256" key="1">
    <source>
        <dbReference type="SAM" id="MobiDB-lite"/>
    </source>
</evidence>
<gene>
    <name evidence="4" type="primary">Nuggc-2</name>
    <name evidence="4" type="ORF">CTRI78_v009806</name>
</gene>
<dbReference type="SUPFAM" id="SSF52540">
    <property type="entry name" value="P-loop containing nucleoside triphosphate hydrolases"/>
    <property type="match status" value="1"/>
</dbReference>
<dbReference type="Proteomes" id="UP000295703">
    <property type="component" value="Unassembled WGS sequence"/>
</dbReference>
<accession>A0A4R8QPT2</accession>
<dbReference type="InterPro" id="IPR056024">
    <property type="entry name" value="DUF7605"/>
</dbReference>
<sequence length="908" mass="101407">MEPVVQTERSRSRHRVIKSEPVDHYVSAPACSELPQRASSVFPRFNTPAVPSAPVVKPFDVDALFSLQRRLKDVKNPKIWEKHVNKVLPILDDIERVCDEIASSSTIYTDVKAAAVAWLKRIEAIRECASRVNEITIGIFGSTGDGKSSTINSLLDESSLLPTNCRKACTACVTELSYNHDEDEKNPYRAEIDFLSPEEWRHEIELFLMELSSGNDQVADEDGDFESDASKAVAKTRAVYANMEEEELLQSDADQLVDHPNVRDRLGSTEHFKAPTAEGLRDLIECFIDSNHEGGDDDESAIWPVVKVVRIYTKAKALANGVIMADLPGLQDADAARASIAQEYMKNCAGIWIVAPISRAVDNKTAKDLMSDSFTRQLKLDGSFSSVTFICTKTDGIPLEEAMKDFGKHLDNDTKTAWAELRTCNQKIKRLERENKPSKKRKGLVSDELTNEEPPAKKAKTNRLEVLKREKQELNAQVRYSCIKMRNDLSRESLTTYFSRVVKEAEKKAAIAISNEDADFVVPFLESRPLPVFCTSSHVYQEMTELSSGDADISIGFEEVEDTEIPQLQDHAQQLTEELRVAKQREVLGGISQLLGSIAMWAHAQKGSSASVNPEMLRLYMTQLEDDFVDDFEDCNRKMGQRQSLFYNRMSTLLSHAESGAEEVAEGWCVSRTHGGLAHSTLKATFGRNGVWRDRDFNEDLLEAYSPHIVNDWNAFFNVQIPARYDSLSKTVTEKILKYHEDITKGLGDGNAEASGVAAKLLRQARQHTNTVNSLVARAKDLIRKAQQVANRAPVRHVTRVMRPGYQACGAEKGAGSLRRMKDAILDHVADNRDELFAGAGTEVKKVMQQAFDEVNEILRVGLADIVSASKTDYNLALAAREESARVEEVALKRSMKDVLESAEPLFK</sequence>
<dbReference type="InterPro" id="IPR045063">
    <property type="entry name" value="Dynamin_N"/>
</dbReference>
<dbReference type="PANTHER" id="PTHR36681">
    <property type="entry name" value="NUCLEAR GTPASE, GERMINAL CENTER-ASSOCIATED, TANDEM DUPLICATE 3"/>
    <property type="match status" value="1"/>
</dbReference>
<keyword evidence="5" id="KW-1185">Reference proteome</keyword>
<reference evidence="4 5" key="1">
    <citation type="submission" date="2018-12" db="EMBL/GenBank/DDBJ databases">
        <title>Genome sequence and assembly of Colletotrichum trifolii.</title>
        <authorList>
            <person name="Gan P."/>
            <person name="Shirasu K."/>
        </authorList>
    </citation>
    <scope>NUCLEOTIDE SEQUENCE [LARGE SCALE GENOMIC DNA]</scope>
    <source>
        <strain evidence="4 5">543-2</strain>
    </source>
</reference>
<feature type="domain" description="Dynamin N-terminal" evidence="2">
    <location>
        <begin position="137"/>
        <end position="371"/>
    </location>
</feature>
<name>A0A4R8QPT2_COLTR</name>
<comment type="caution">
    <text evidence="4">The sequence shown here is derived from an EMBL/GenBank/DDBJ whole genome shotgun (WGS) entry which is preliminary data.</text>
</comment>
<protein>
    <submittedName>
        <fullName evidence="4">Nuclear GTPase SLIP-GC</fullName>
    </submittedName>
</protein>
<dbReference type="Pfam" id="PF00350">
    <property type="entry name" value="Dynamin_N"/>
    <property type="match status" value="1"/>
</dbReference>
<dbReference type="PANTHER" id="PTHR36681:SF3">
    <property type="entry name" value="NUCLEAR GTPASE, GERMINAL CENTER-ASSOCIATED, TANDEM DUPLICATE 3"/>
    <property type="match status" value="1"/>
</dbReference>
<organism evidence="4 5">
    <name type="scientific">Colletotrichum trifolii</name>
    <dbReference type="NCBI Taxonomy" id="5466"/>
    <lineage>
        <taxon>Eukaryota</taxon>
        <taxon>Fungi</taxon>
        <taxon>Dikarya</taxon>
        <taxon>Ascomycota</taxon>
        <taxon>Pezizomycotina</taxon>
        <taxon>Sordariomycetes</taxon>
        <taxon>Hypocreomycetidae</taxon>
        <taxon>Glomerellales</taxon>
        <taxon>Glomerellaceae</taxon>
        <taxon>Colletotrichum</taxon>
        <taxon>Colletotrichum orbiculare species complex</taxon>
    </lineage>
</organism>